<protein>
    <recommendedName>
        <fullName evidence="2">NOT2/NOT3/NOT5 C-terminal domain-containing protein</fullName>
    </recommendedName>
</protein>
<dbReference type="OrthoDB" id="293823at2759"/>
<dbReference type="EMBL" id="DS480432">
    <property type="protein sequence ID" value="EDO16142.1"/>
    <property type="molecule type" value="Genomic_DNA"/>
</dbReference>
<evidence type="ECO:0000259" key="2">
    <source>
        <dbReference type="Pfam" id="PF04153"/>
    </source>
</evidence>
<keyword evidence="4" id="KW-1185">Reference proteome</keyword>
<dbReference type="InterPro" id="IPR007282">
    <property type="entry name" value="NOT2/3/5_C"/>
</dbReference>
<dbReference type="AlphaFoldDB" id="A7TNM5"/>
<feature type="region of interest" description="Disordered" evidence="1">
    <location>
        <begin position="15"/>
        <end position="63"/>
    </location>
</feature>
<accession>A7TNM5</accession>
<dbReference type="FunCoup" id="A7TNM5">
    <property type="interactions" value="442"/>
</dbReference>
<dbReference type="GO" id="GO:0030015">
    <property type="term" value="C:CCR4-NOT core complex"/>
    <property type="evidence" value="ECO:0007669"/>
    <property type="project" value="UniProtKB-ARBA"/>
</dbReference>
<evidence type="ECO:0000313" key="4">
    <source>
        <dbReference type="Proteomes" id="UP000000267"/>
    </source>
</evidence>
<feature type="domain" description="NOT2/NOT3/NOT5 C-terminal" evidence="2">
    <location>
        <begin position="263"/>
        <end position="356"/>
    </location>
</feature>
<feature type="compositionally biased region" description="Polar residues" evidence="1">
    <location>
        <begin position="40"/>
        <end position="63"/>
    </location>
</feature>
<feature type="non-terminal residue" evidence="3">
    <location>
        <position position="1"/>
    </location>
</feature>
<reference evidence="3 4" key="1">
    <citation type="journal article" date="2007" name="Proc. Natl. Acad. Sci. U.S.A.">
        <title>Independent sorting-out of thousands of duplicated gene pairs in two yeast species descended from a whole-genome duplication.</title>
        <authorList>
            <person name="Scannell D.R."/>
            <person name="Frank A.C."/>
            <person name="Conant G.C."/>
            <person name="Byrne K.P."/>
            <person name="Woolfit M."/>
            <person name="Wolfe K.H."/>
        </authorList>
    </citation>
    <scope>NUCLEOTIDE SEQUENCE [LARGE SCALE GENOMIC DNA]</scope>
    <source>
        <strain evidence="4">ATCC 22028 / DSM 70294 / BCRC 21397 / CBS 2163 / NBRC 10782 / NRRL Y-8283 / UCD 57-17</strain>
    </source>
</reference>
<dbReference type="STRING" id="436907.A7TNM5"/>
<dbReference type="RefSeq" id="XP_001644000.1">
    <property type="nucleotide sequence ID" value="XM_001643950.1"/>
</dbReference>
<proteinExistence type="predicted"/>
<dbReference type="Pfam" id="PF04153">
    <property type="entry name" value="NOT2_3_5_C"/>
    <property type="match status" value="1"/>
</dbReference>
<evidence type="ECO:0000256" key="1">
    <source>
        <dbReference type="SAM" id="MobiDB-lite"/>
    </source>
</evidence>
<dbReference type="HOGENOM" id="CLU_688058_0_0_1"/>
<dbReference type="eggNOG" id="KOG2150">
    <property type="taxonomic scope" value="Eukaryota"/>
</dbReference>
<name>A7TNM5_VANPO</name>
<dbReference type="KEGG" id="vpo:Kpol_1070p25"/>
<dbReference type="GeneID" id="5544254"/>
<dbReference type="InParanoid" id="A7TNM5"/>
<gene>
    <name evidence="3" type="ORF">Kpol_1070p25</name>
</gene>
<dbReference type="Proteomes" id="UP000000267">
    <property type="component" value="Unassembled WGS sequence"/>
</dbReference>
<dbReference type="GO" id="GO:0000289">
    <property type="term" value="P:nuclear-transcribed mRNA poly(A) tail shortening"/>
    <property type="evidence" value="ECO:0007669"/>
    <property type="project" value="UniProtKB-ARBA"/>
</dbReference>
<sequence>PATIPARPVGDLKWATAASQGMDKEKRNSPSSAVKIDPTVNANVTSTLPSANSTPRTSTPVLSNPTLSQQLERAGSLTSPATTPTTVNSLLNKPVGKLNTPVHQLANVTAPLEVNNSSLNDESVESISRNLPVDDYESDITDDDLETTMPIENITSEEIEKRSQRIESLRNCFNDKIEIIGLPCGIQQYLMGKVLHDTKLYQLDGKLGGYRRSCDTCYSPSIDILPVGANPPTSVDAFRSCHQWDSISSSLREVLLEDNTNEDKLRLVLERFRPTEIFTLFYHYYFPLTPLQKQISSILLIERDWKLLKNGTMWFLKQGEPKFSNESFEVGNYKIFKADDWTVIEKFNFKLDFNSLMYPPSHVSSTDDIQQSQKQNSENEMLSHGKQLLQQLNRGKIGLTA</sequence>
<dbReference type="GO" id="GO:0006355">
    <property type="term" value="P:regulation of DNA-templated transcription"/>
    <property type="evidence" value="ECO:0007669"/>
    <property type="project" value="InterPro"/>
</dbReference>
<organism evidence="4">
    <name type="scientific">Vanderwaltozyma polyspora (strain ATCC 22028 / DSM 70294 / BCRC 21397 / CBS 2163 / NBRC 10782 / NRRL Y-8283 / UCD 57-17)</name>
    <name type="common">Kluyveromyces polysporus</name>
    <dbReference type="NCBI Taxonomy" id="436907"/>
    <lineage>
        <taxon>Eukaryota</taxon>
        <taxon>Fungi</taxon>
        <taxon>Dikarya</taxon>
        <taxon>Ascomycota</taxon>
        <taxon>Saccharomycotina</taxon>
        <taxon>Saccharomycetes</taxon>
        <taxon>Saccharomycetales</taxon>
        <taxon>Saccharomycetaceae</taxon>
        <taxon>Vanderwaltozyma</taxon>
    </lineage>
</organism>
<evidence type="ECO:0000313" key="3">
    <source>
        <dbReference type="EMBL" id="EDO16142.1"/>
    </source>
</evidence>
<dbReference type="Gene3D" id="2.30.30.1020">
    <property type="entry name" value="CCR4-NOT complex subunit 2/3/5, C-terminal domain"/>
    <property type="match status" value="1"/>
</dbReference>
<dbReference type="InterPro" id="IPR038635">
    <property type="entry name" value="CCR4-NOT_su2/3/5_C_sf"/>
</dbReference>